<feature type="compositionally biased region" description="Basic and acidic residues" evidence="5">
    <location>
        <begin position="112"/>
        <end position="123"/>
    </location>
</feature>
<feature type="compositionally biased region" description="Polar residues" evidence="5">
    <location>
        <begin position="582"/>
        <end position="599"/>
    </location>
</feature>
<dbReference type="EMBL" id="JAFDVH010000025">
    <property type="protein sequence ID" value="KAG7454402.1"/>
    <property type="molecule type" value="Genomic_DNA"/>
</dbReference>
<accession>A0A9D3PC44</accession>
<dbReference type="Pfam" id="PF15259">
    <property type="entry name" value="GTSE1_N"/>
    <property type="match status" value="1"/>
</dbReference>
<feature type="domain" description="G2 and S phase-expressed protein 1 N-terminal" evidence="6">
    <location>
        <begin position="10"/>
        <end position="169"/>
    </location>
</feature>
<feature type="compositionally biased region" description="Polar residues" evidence="5">
    <location>
        <begin position="535"/>
        <end position="546"/>
    </location>
</feature>
<feature type="compositionally biased region" description="Low complexity" evidence="5">
    <location>
        <begin position="337"/>
        <end position="356"/>
    </location>
</feature>
<keyword evidence="2" id="KW-0963">Cytoplasm</keyword>
<evidence type="ECO:0000256" key="1">
    <source>
        <dbReference type="ARBA" id="ARBA00004245"/>
    </source>
</evidence>
<feature type="compositionally biased region" description="Polar residues" evidence="5">
    <location>
        <begin position="455"/>
        <end position="469"/>
    </location>
</feature>
<feature type="compositionally biased region" description="Basic and acidic residues" evidence="5">
    <location>
        <begin position="521"/>
        <end position="534"/>
    </location>
</feature>
<feature type="region of interest" description="Disordered" evidence="5">
    <location>
        <begin position="105"/>
        <end position="132"/>
    </location>
</feature>
<proteinExistence type="predicted"/>
<evidence type="ECO:0000256" key="2">
    <source>
        <dbReference type="ARBA" id="ARBA00022490"/>
    </source>
</evidence>
<evidence type="ECO:0000313" key="8">
    <source>
        <dbReference type="Proteomes" id="UP001046870"/>
    </source>
</evidence>
<feature type="compositionally biased region" description="Low complexity" evidence="5">
    <location>
        <begin position="282"/>
        <end position="295"/>
    </location>
</feature>
<evidence type="ECO:0000256" key="3">
    <source>
        <dbReference type="ARBA" id="ARBA00022553"/>
    </source>
</evidence>
<dbReference type="InterPro" id="IPR032768">
    <property type="entry name" value="GTSE1_N"/>
</dbReference>
<gene>
    <name evidence="7" type="ORF">MATL_G00259360</name>
</gene>
<dbReference type="InterPro" id="IPR026657">
    <property type="entry name" value="DDA3/GTSE-1"/>
</dbReference>
<keyword evidence="8" id="KW-1185">Reference proteome</keyword>
<comment type="subcellular location">
    <subcellularLocation>
        <location evidence="1">Cytoplasm</location>
        <location evidence="1">Cytoskeleton</location>
    </subcellularLocation>
</comment>
<dbReference type="Proteomes" id="UP001046870">
    <property type="component" value="Chromosome 25"/>
</dbReference>
<feature type="region of interest" description="Disordered" evidence="5">
    <location>
        <begin position="181"/>
        <end position="748"/>
    </location>
</feature>
<dbReference type="OrthoDB" id="10072587at2759"/>
<dbReference type="PANTHER" id="PTHR21584:SF10">
    <property type="entry name" value="G2 AND S PHASE-EXPRESSED PROTEIN 1"/>
    <property type="match status" value="1"/>
</dbReference>
<dbReference type="AlphaFoldDB" id="A0A9D3PC44"/>
<dbReference type="CDD" id="cd21864">
    <property type="entry name" value="GTSE1_CTD"/>
    <property type="match status" value="1"/>
</dbReference>
<dbReference type="GO" id="GO:0008017">
    <property type="term" value="F:microtubule binding"/>
    <property type="evidence" value="ECO:0007669"/>
    <property type="project" value="TreeGrafter"/>
</dbReference>
<comment type="caution">
    <text evidence="7">The sequence shown here is derived from an EMBL/GenBank/DDBJ whole genome shotgun (WGS) entry which is preliminary data.</text>
</comment>
<protein>
    <recommendedName>
        <fullName evidence="6">G2 and S phase-expressed protein 1 N-terminal domain-containing protein</fullName>
    </recommendedName>
</protein>
<evidence type="ECO:0000259" key="6">
    <source>
        <dbReference type="Pfam" id="PF15259"/>
    </source>
</evidence>
<evidence type="ECO:0000313" key="7">
    <source>
        <dbReference type="EMBL" id="KAG7454402.1"/>
    </source>
</evidence>
<feature type="compositionally biased region" description="Basic and acidic residues" evidence="5">
    <location>
        <begin position="653"/>
        <end position="665"/>
    </location>
</feature>
<sequence>MASLNNDDFFCLAEEKFDFDLSLSPASEKGGEEDDNEVFVGPVGHKEKCISVGLECHLKEGSSSSGLSLGMEMGSWSPLTGDRFEQIVKEAHLVACQIKRNDDDGTCGGERAAGKEEAEREETGLATEGDAADRFVEDAADKLRALSGPSAAAAMLSPIKRETFCVQDSPLKQLPPAIQQRLLQAGSRSSPAKPAAKPGSVVKAPPAKPKAALRGKSALSCSKDVLPNRPTVPAAIQRSANARLNPPGRANLPPPSKGKVGRKLSPCGRRLSSAGSSEDLLSDTASVASDVSDSSFNTSLPGRRGLPAPSKAGLRAPPAMKAPPPQSRRTVDRRKNTSSSSSSVSSLNSSLSTSPSAKGKFNTSLSSGASAAKGRVSTGLSRLPGSGLTSVRPRASSAASRAPEAATAGKPSASAAGKKLAEPPVKSTPVRRQDPAPSQQTPASRPLPRAGSVPNLPSASASATKTGSVVQVKPKPKAFVAPTPTNQVKGPRRSEAPSPDAPKMMKPKRLMSAGSAGSLHQKAEAPHTPPERSKSVSAQVRRSSALPTPVNRRISGIPIMTPKSIKPGVTAERPQLPASARKISQGSPSQTKPTQQSGASGPEPASREGSSFQPCSLVFSLEDEPEGRASAVPAPDMPEDTSAYTAEGPSGHGSDDQRATEHSTEQEVPENNSMDQISPEMSTQQQEVPENINEDQNPPDISTEQQEVPDNSSRDHSTPEQSTEQQLPPSPKQFQTPQYSVTKTPQNKEVLLVDAPAPMLRPEDRPLIDLSNTPNLIRTVPLKPSGGQLIDLSSPLISWSPIDKKENAMDSTPLINLSF</sequence>
<feature type="compositionally biased region" description="Polar residues" evidence="5">
    <location>
        <begin position="719"/>
        <end position="747"/>
    </location>
</feature>
<organism evidence="7 8">
    <name type="scientific">Megalops atlanticus</name>
    <name type="common">Tarpon</name>
    <name type="synonym">Clupea gigantea</name>
    <dbReference type="NCBI Taxonomy" id="7932"/>
    <lineage>
        <taxon>Eukaryota</taxon>
        <taxon>Metazoa</taxon>
        <taxon>Chordata</taxon>
        <taxon>Craniata</taxon>
        <taxon>Vertebrata</taxon>
        <taxon>Euteleostomi</taxon>
        <taxon>Actinopterygii</taxon>
        <taxon>Neopterygii</taxon>
        <taxon>Teleostei</taxon>
        <taxon>Elopiformes</taxon>
        <taxon>Megalopidae</taxon>
        <taxon>Megalops</taxon>
    </lineage>
</organism>
<feature type="compositionally biased region" description="Polar residues" evidence="5">
    <location>
        <begin position="669"/>
        <end position="711"/>
    </location>
</feature>
<evidence type="ECO:0000256" key="4">
    <source>
        <dbReference type="ARBA" id="ARBA00023212"/>
    </source>
</evidence>
<dbReference type="PANTHER" id="PTHR21584">
    <property type="entry name" value="DIFFERENTIAL DISPLAY AND ACTIVATED BY P53 DDA3 /G2 S PHASE EXPRESSED 1"/>
    <property type="match status" value="1"/>
</dbReference>
<feature type="compositionally biased region" description="Low complexity" evidence="5">
    <location>
        <begin position="392"/>
        <end position="418"/>
    </location>
</feature>
<name>A0A9D3PC44_MEGAT</name>
<dbReference type="GO" id="GO:0015630">
    <property type="term" value="C:microtubule cytoskeleton"/>
    <property type="evidence" value="ECO:0007669"/>
    <property type="project" value="TreeGrafter"/>
</dbReference>
<keyword evidence="4" id="KW-0206">Cytoskeleton</keyword>
<reference evidence="7" key="1">
    <citation type="submission" date="2021-01" db="EMBL/GenBank/DDBJ databases">
        <authorList>
            <person name="Zahm M."/>
            <person name="Roques C."/>
            <person name="Cabau C."/>
            <person name="Klopp C."/>
            <person name="Donnadieu C."/>
            <person name="Jouanno E."/>
            <person name="Lampietro C."/>
            <person name="Louis A."/>
            <person name="Herpin A."/>
            <person name="Echchiki A."/>
            <person name="Berthelot C."/>
            <person name="Parey E."/>
            <person name="Roest-Crollius H."/>
            <person name="Braasch I."/>
            <person name="Postlethwait J."/>
            <person name="Bobe J."/>
            <person name="Montfort J."/>
            <person name="Bouchez O."/>
            <person name="Begum T."/>
            <person name="Mejri S."/>
            <person name="Adams A."/>
            <person name="Chen W.-J."/>
            <person name="Guiguen Y."/>
        </authorList>
    </citation>
    <scope>NUCLEOTIDE SEQUENCE</scope>
    <source>
        <strain evidence="7">YG-15Mar2019-1</strain>
        <tissue evidence="7">Brain</tissue>
    </source>
</reference>
<evidence type="ECO:0000256" key="5">
    <source>
        <dbReference type="SAM" id="MobiDB-lite"/>
    </source>
</evidence>
<feature type="compositionally biased region" description="Low complexity" evidence="5">
    <location>
        <begin position="185"/>
        <end position="216"/>
    </location>
</feature>
<keyword evidence="3" id="KW-0597">Phosphoprotein</keyword>